<dbReference type="VEuPathDB" id="FungiDB:sscle_14g100410"/>
<proteinExistence type="predicted"/>
<dbReference type="AlphaFoldDB" id="A0A1D9QK53"/>
<dbReference type="KEGG" id="ssl:SS1G_08904"/>
<organism evidence="1 2">
    <name type="scientific">Sclerotinia sclerotiorum (strain ATCC 18683 / 1980 / Ss-1)</name>
    <name type="common">White mold</name>
    <name type="synonym">Whetzelinia sclerotiorum</name>
    <dbReference type="NCBI Taxonomy" id="665079"/>
    <lineage>
        <taxon>Eukaryota</taxon>
        <taxon>Fungi</taxon>
        <taxon>Dikarya</taxon>
        <taxon>Ascomycota</taxon>
        <taxon>Pezizomycotina</taxon>
        <taxon>Leotiomycetes</taxon>
        <taxon>Helotiales</taxon>
        <taxon>Sclerotiniaceae</taxon>
        <taxon>Sclerotinia</taxon>
    </lineage>
</organism>
<dbReference type="OrthoDB" id="10581705at2759"/>
<dbReference type="Proteomes" id="UP000177798">
    <property type="component" value="Chromosome 14"/>
</dbReference>
<sequence>MSVLAEGGDTLRTDYHTILYANRFAFPRGLSSYGQVDCYYVTNDTENVIDNDYNIDLPILCSISQVNTGEDSSLENKIWEDKIASPRIYDDDSSSIETVLDPRLYQETLIEGLQKGYNTQGMDTLDYDNKAIS</sequence>
<evidence type="ECO:0000313" key="2">
    <source>
        <dbReference type="Proteomes" id="UP000177798"/>
    </source>
</evidence>
<name>A0A1D9QK53_SCLS1</name>
<dbReference type="RefSeq" id="XP_001590140.1">
    <property type="nucleotide sequence ID" value="XM_001590090.1"/>
</dbReference>
<protein>
    <submittedName>
        <fullName evidence="1">Uncharacterized protein</fullName>
    </submittedName>
</protein>
<dbReference type="EMBL" id="CP017827">
    <property type="protein sequence ID" value="APA15271.1"/>
    <property type="molecule type" value="Genomic_DNA"/>
</dbReference>
<evidence type="ECO:0000313" key="1">
    <source>
        <dbReference type="EMBL" id="APA15271.1"/>
    </source>
</evidence>
<accession>A0A1D9QK53</accession>
<reference evidence="2" key="1">
    <citation type="journal article" date="2017" name="Genome Biol. Evol.">
        <title>The complete genome sequence of the phytopathogenic fungus Sclerotinia sclerotiorum reveals insights into the genome architecture of broad host range pathogens.</title>
        <authorList>
            <person name="Derbyshire M."/>
            <person name="Denton-Giles M."/>
            <person name="Hegedus D."/>
            <person name="Seifbarghy S."/>
            <person name="Rollins J."/>
            <person name="van Kan J."/>
            <person name="Seidl M.F."/>
            <person name="Faino L."/>
            <person name="Mbengue M."/>
            <person name="Navaud O."/>
            <person name="Raffaele S."/>
            <person name="Hammond-Kosack K."/>
            <person name="Heard S."/>
            <person name="Oliver R."/>
        </authorList>
    </citation>
    <scope>NUCLEOTIDE SEQUENCE [LARGE SCALE GENOMIC DNA]</scope>
    <source>
        <strain evidence="2">ATCC 18683 / 1980 / Ss-1</strain>
    </source>
</reference>
<dbReference type="PANTHER" id="PTHR34414">
    <property type="entry name" value="HET DOMAIN-CONTAINING PROTEIN-RELATED"/>
    <property type="match status" value="1"/>
</dbReference>
<gene>
    <name evidence="1" type="ORF">sscle_14g100410</name>
</gene>
<dbReference type="PANTHER" id="PTHR34414:SF1">
    <property type="entry name" value="SUBTILISIN-LIKE SERINE PROTEASE"/>
    <property type="match status" value="1"/>
</dbReference>